<comment type="caution">
    <text evidence="2">The sequence shown here is derived from an EMBL/GenBank/DDBJ whole genome shotgun (WGS) entry which is preliminary data.</text>
</comment>
<dbReference type="Proteomes" id="UP001595846">
    <property type="component" value="Unassembled WGS sequence"/>
</dbReference>
<dbReference type="GeneID" id="73902951"/>
<dbReference type="CDD" id="cd14797">
    <property type="entry name" value="DUF302"/>
    <property type="match status" value="1"/>
</dbReference>
<reference evidence="2 3" key="1">
    <citation type="journal article" date="2019" name="Int. J. Syst. Evol. Microbiol.">
        <title>The Global Catalogue of Microorganisms (GCM) 10K type strain sequencing project: providing services to taxonomists for standard genome sequencing and annotation.</title>
        <authorList>
            <consortium name="The Broad Institute Genomics Platform"/>
            <consortium name="The Broad Institute Genome Sequencing Center for Infectious Disease"/>
            <person name="Wu L."/>
            <person name="Ma J."/>
        </authorList>
    </citation>
    <scope>NUCLEOTIDE SEQUENCE [LARGE SCALE GENOMIC DNA]</scope>
    <source>
        <strain evidence="2 3">IBRC-M 10256</strain>
    </source>
</reference>
<accession>A0ABD5NKS6</accession>
<evidence type="ECO:0000259" key="1">
    <source>
        <dbReference type="Pfam" id="PF03625"/>
    </source>
</evidence>
<dbReference type="Gene3D" id="3.30.310.70">
    <property type="entry name" value="TT1751-like domain"/>
    <property type="match status" value="1"/>
</dbReference>
<organism evidence="2 3">
    <name type="scientific">Halovivax cerinus</name>
    <dbReference type="NCBI Taxonomy" id="1487865"/>
    <lineage>
        <taxon>Archaea</taxon>
        <taxon>Methanobacteriati</taxon>
        <taxon>Methanobacteriota</taxon>
        <taxon>Stenosarchaea group</taxon>
        <taxon>Halobacteria</taxon>
        <taxon>Halobacteriales</taxon>
        <taxon>Natrialbaceae</taxon>
        <taxon>Halovivax</taxon>
    </lineage>
</organism>
<proteinExistence type="predicted"/>
<dbReference type="InterPro" id="IPR005180">
    <property type="entry name" value="DUF302"/>
</dbReference>
<dbReference type="EMBL" id="JBHSAQ010000002">
    <property type="protein sequence ID" value="MFC3957583.1"/>
    <property type="molecule type" value="Genomic_DNA"/>
</dbReference>
<feature type="domain" description="DUF302" evidence="1">
    <location>
        <begin position="53"/>
        <end position="103"/>
    </location>
</feature>
<dbReference type="RefSeq" id="WP_256533811.1">
    <property type="nucleotide sequence ID" value="NZ_CP101824.1"/>
</dbReference>
<evidence type="ECO:0000313" key="3">
    <source>
        <dbReference type="Proteomes" id="UP001595846"/>
    </source>
</evidence>
<evidence type="ECO:0000313" key="2">
    <source>
        <dbReference type="EMBL" id="MFC3957583.1"/>
    </source>
</evidence>
<dbReference type="InterPro" id="IPR035923">
    <property type="entry name" value="TT1751-like_sf"/>
</dbReference>
<name>A0ABD5NKS6_9EURY</name>
<dbReference type="PANTHER" id="PTHR38342">
    <property type="entry name" value="SLR5037 PROTEIN"/>
    <property type="match status" value="1"/>
</dbReference>
<dbReference type="PANTHER" id="PTHR38342:SF1">
    <property type="entry name" value="SLR5037 PROTEIN"/>
    <property type="match status" value="1"/>
</dbReference>
<protein>
    <submittedName>
        <fullName evidence="2">DUF302 domain-containing protein</fullName>
    </submittedName>
</protein>
<dbReference type="SUPFAM" id="SSF103247">
    <property type="entry name" value="TT1751-like"/>
    <property type="match status" value="1"/>
</dbReference>
<gene>
    <name evidence="2" type="ORF">ACFOUR_04240</name>
</gene>
<sequence>MAASKPAPTVEEALHTTLELPFEDAVAHVQLEHEYQGFETVALTRLDEYVEGVLGEEIRKTALIVVCHAEIAKDALEIDPQLAGLLPCTTVVWEDDGEVHVYHASTTKAIRDLGCAPGDCGPEIEALVEMTGEVMADVWANVEAYAEGAASS</sequence>
<dbReference type="Pfam" id="PF03625">
    <property type="entry name" value="DUF302"/>
    <property type="match status" value="1"/>
</dbReference>
<keyword evidence="3" id="KW-1185">Reference proteome</keyword>
<dbReference type="AlphaFoldDB" id="A0ABD5NKS6"/>